<dbReference type="HOGENOM" id="CLU_3259398_0_0_12"/>
<sequence length="42" mass="4627">MADRQGKGAKVTTGGWIVMCVSVTAVTVFFTVSLYFSLRKDR</sequence>
<dbReference type="KEGG" id="tpx:Turpa_3089"/>
<organism evidence="2 3">
    <name type="scientific">Turneriella parva (strain ATCC BAA-1111 / DSM 21527 / NCTC 11395 / H)</name>
    <name type="common">Leptospira parva</name>
    <dbReference type="NCBI Taxonomy" id="869212"/>
    <lineage>
        <taxon>Bacteria</taxon>
        <taxon>Pseudomonadati</taxon>
        <taxon>Spirochaetota</taxon>
        <taxon>Spirochaetia</taxon>
        <taxon>Leptospirales</taxon>
        <taxon>Leptospiraceae</taxon>
        <taxon>Turneriella</taxon>
    </lineage>
</organism>
<feature type="transmembrane region" description="Helical" evidence="1">
    <location>
        <begin position="16"/>
        <end position="38"/>
    </location>
</feature>
<protein>
    <submittedName>
        <fullName evidence="2">Uncharacterized protein</fullName>
    </submittedName>
</protein>
<reference evidence="2 3" key="1">
    <citation type="submission" date="2012-06" db="EMBL/GenBank/DDBJ databases">
        <title>The complete chromosome of genome of Turneriella parva DSM 21527.</title>
        <authorList>
            <consortium name="US DOE Joint Genome Institute (JGI-PGF)"/>
            <person name="Lucas S."/>
            <person name="Han J."/>
            <person name="Lapidus A."/>
            <person name="Bruce D."/>
            <person name="Goodwin L."/>
            <person name="Pitluck S."/>
            <person name="Peters L."/>
            <person name="Kyrpides N."/>
            <person name="Mavromatis K."/>
            <person name="Ivanova N."/>
            <person name="Mikhailova N."/>
            <person name="Chertkov O."/>
            <person name="Detter J.C."/>
            <person name="Tapia R."/>
            <person name="Han C."/>
            <person name="Land M."/>
            <person name="Hauser L."/>
            <person name="Markowitz V."/>
            <person name="Cheng J.-F."/>
            <person name="Hugenholtz P."/>
            <person name="Woyke T."/>
            <person name="Wu D."/>
            <person name="Gronow S."/>
            <person name="Wellnitz S."/>
            <person name="Brambilla E."/>
            <person name="Klenk H.-P."/>
            <person name="Eisen J.A."/>
        </authorList>
    </citation>
    <scope>NUCLEOTIDE SEQUENCE [LARGE SCALE GENOMIC DNA]</scope>
    <source>
        <strain evidence="3">ATCC BAA-1111 / DSM 21527 / NCTC 11395 / H</strain>
    </source>
</reference>
<gene>
    <name evidence="2" type="ordered locus">Turpa_3089</name>
</gene>
<evidence type="ECO:0000256" key="1">
    <source>
        <dbReference type="SAM" id="Phobius"/>
    </source>
</evidence>
<evidence type="ECO:0000313" key="3">
    <source>
        <dbReference type="Proteomes" id="UP000006048"/>
    </source>
</evidence>
<dbReference type="AlphaFoldDB" id="I4B8X1"/>
<dbReference type="RefSeq" id="WP_014804229.1">
    <property type="nucleotide sequence ID" value="NC_018020.1"/>
</dbReference>
<dbReference type="Proteomes" id="UP000006048">
    <property type="component" value="Chromosome"/>
</dbReference>
<name>I4B8X1_TURPD</name>
<keyword evidence="1" id="KW-0472">Membrane</keyword>
<dbReference type="EMBL" id="CP002959">
    <property type="protein sequence ID" value="AFM13728.1"/>
    <property type="molecule type" value="Genomic_DNA"/>
</dbReference>
<keyword evidence="3" id="KW-1185">Reference proteome</keyword>
<keyword evidence="1" id="KW-0812">Transmembrane</keyword>
<keyword evidence="1" id="KW-1133">Transmembrane helix</keyword>
<proteinExistence type="predicted"/>
<accession>I4B8X1</accession>
<evidence type="ECO:0000313" key="2">
    <source>
        <dbReference type="EMBL" id="AFM13728.1"/>
    </source>
</evidence>